<dbReference type="RefSeq" id="WP_168742314.1">
    <property type="nucleotide sequence ID" value="NZ_JABAHZ010000009.1"/>
</dbReference>
<keyword evidence="1" id="KW-0812">Transmembrane</keyword>
<dbReference type="AlphaFoldDB" id="A0A847SPW7"/>
<protein>
    <submittedName>
        <fullName evidence="2">Uncharacterized protein</fullName>
    </submittedName>
</protein>
<dbReference type="EMBL" id="JABAHZ010000009">
    <property type="protein sequence ID" value="NLR82334.1"/>
    <property type="molecule type" value="Genomic_DNA"/>
</dbReference>
<keyword evidence="1" id="KW-1133">Transmembrane helix</keyword>
<evidence type="ECO:0000256" key="1">
    <source>
        <dbReference type="SAM" id="Phobius"/>
    </source>
</evidence>
<feature type="transmembrane region" description="Helical" evidence="1">
    <location>
        <begin position="36"/>
        <end position="58"/>
    </location>
</feature>
<gene>
    <name evidence="2" type="ORF">HGH91_27200</name>
</gene>
<sequence>MKKMKRDANIWGIKEFEGDGKSCPVIPAHLPWYKKIALTFFRFGVCPLCITMSVGYSIRRVFRRMTSD</sequence>
<organism evidence="2 3">
    <name type="scientific">Chitinophaga eiseniae</name>
    <dbReference type="NCBI Taxonomy" id="634771"/>
    <lineage>
        <taxon>Bacteria</taxon>
        <taxon>Pseudomonadati</taxon>
        <taxon>Bacteroidota</taxon>
        <taxon>Chitinophagia</taxon>
        <taxon>Chitinophagales</taxon>
        <taxon>Chitinophagaceae</taxon>
        <taxon>Chitinophaga</taxon>
    </lineage>
</organism>
<evidence type="ECO:0000313" key="3">
    <source>
        <dbReference type="Proteomes" id="UP000552864"/>
    </source>
</evidence>
<comment type="caution">
    <text evidence="2">The sequence shown here is derived from an EMBL/GenBank/DDBJ whole genome shotgun (WGS) entry which is preliminary data.</text>
</comment>
<proteinExistence type="predicted"/>
<dbReference type="Proteomes" id="UP000552864">
    <property type="component" value="Unassembled WGS sequence"/>
</dbReference>
<name>A0A847SPW7_9BACT</name>
<keyword evidence="1" id="KW-0472">Membrane</keyword>
<reference evidence="2 3" key="1">
    <citation type="submission" date="2020-04" db="EMBL/GenBank/DDBJ databases">
        <authorList>
            <person name="Yin C."/>
        </authorList>
    </citation>
    <scope>NUCLEOTIDE SEQUENCE [LARGE SCALE GENOMIC DNA]</scope>
    <source>
        <strain evidence="2 3">Ak56</strain>
    </source>
</reference>
<evidence type="ECO:0000313" key="2">
    <source>
        <dbReference type="EMBL" id="NLR82334.1"/>
    </source>
</evidence>
<keyword evidence="3" id="KW-1185">Reference proteome</keyword>
<accession>A0A847SPW7</accession>